<organism evidence="8 9">
    <name type="scientific">Oleiphilus messinensis</name>
    <dbReference type="NCBI Taxonomy" id="141451"/>
    <lineage>
        <taxon>Bacteria</taxon>
        <taxon>Pseudomonadati</taxon>
        <taxon>Pseudomonadota</taxon>
        <taxon>Gammaproteobacteria</taxon>
        <taxon>Oceanospirillales</taxon>
        <taxon>Oleiphilaceae</taxon>
        <taxon>Oleiphilus</taxon>
    </lineage>
</organism>
<dbReference type="KEGG" id="ome:OLMES_4288"/>
<dbReference type="HAMAP" id="MF_01928">
    <property type="entry name" value="PurK"/>
    <property type="match status" value="1"/>
</dbReference>
<keyword evidence="9" id="KW-1185">Reference proteome</keyword>
<feature type="binding site" evidence="5">
    <location>
        <begin position="257"/>
        <end position="258"/>
    </location>
    <ligand>
        <name>ATP</name>
        <dbReference type="ChEBI" id="CHEBI:30616"/>
    </ligand>
</feature>
<dbReference type="InterPro" id="IPR005875">
    <property type="entry name" value="PurK"/>
</dbReference>
<comment type="subunit">
    <text evidence="5 6">Homodimer.</text>
</comment>
<sequence length="378" mass="41766">MRIGILGAGQLGRMLALAGYPLNMKFSFFDLSGSPTAGVGDIFIDSGKCETQLDAFLDQVDIVTYEFEHLPLELTRKIESKKPLYPSSESIRVCQNRVEEKQLFTRLGIPTPEFRVVESSEELAAAAEELGCPVVAKSVTEGYDGKGQAVLKSADEAEAAWNSIGHPQLIVESFINFSRELSVIAVRSTQDEVAVYPLAENSHHQGILRTSIAPAPDLDPEFEEQAKHYISTLMSELDHIGVLTLELFETEQGLMANEMAPRVHNSGHWTMEGARCSQFENHIRAIAGLPLGCTQARSPTSMLNIIGQAGSIQDLLKLPYTHLHLYGKEERAGRKLGHINICADTYKELCQRTENTYQFLPGSPEFSCSLSKKEKQIP</sequence>
<feature type="binding site" evidence="5">
    <location>
        <begin position="142"/>
        <end position="148"/>
    </location>
    <ligand>
        <name>ATP</name>
        <dbReference type="ChEBI" id="CHEBI:30616"/>
    </ligand>
</feature>
<dbReference type="InterPro" id="IPR011761">
    <property type="entry name" value="ATP-grasp"/>
</dbReference>
<dbReference type="SUPFAM" id="SSF51246">
    <property type="entry name" value="Rudiment single hybrid motif"/>
    <property type="match status" value="1"/>
</dbReference>
<comment type="function">
    <text evidence="6">Catalyzes the ATP-dependent conversion of 5-aminoimidazole ribonucleotide (AIR) and HCO(3)- to N5-carboxyaminoimidazole ribonucleotide (N5-CAIR).</text>
</comment>
<dbReference type="Pfam" id="PF17769">
    <property type="entry name" value="PurK_C"/>
    <property type="match status" value="1"/>
</dbReference>
<dbReference type="InterPro" id="IPR003135">
    <property type="entry name" value="ATP-grasp_carboxylate-amine"/>
</dbReference>
<dbReference type="InterPro" id="IPR011054">
    <property type="entry name" value="Rudment_hybrid_motif"/>
</dbReference>
<dbReference type="EMBL" id="CP021425">
    <property type="protein sequence ID" value="ARU58297.1"/>
    <property type="molecule type" value="Genomic_DNA"/>
</dbReference>
<comment type="similarity">
    <text evidence="5 6">Belongs to the PurK/PurT family.</text>
</comment>
<dbReference type="InterPro" id="IPR013815">
    <property type="entry name" value="ATP_grasp_subdomain_1"/>
</dbReference>
<proteinExistence type="inferred from homology"/>
<dbReference type="InterPro" id="IPR016185">
    <property type="entry name" value="PreATP-grasp_dom_sf"/>
</dbReference>
<feature type="binding site" evidence="5">
    <location>
        <begin position="172"/>
        <end position="175"/>
    </location>
    <ligand>
        <name>ATP</name>
        <dbReference type="ChEBI" id="CHEBI:30616"/>
    </ligand>
</feature>
<dbReference type="SUPFAM" id="SSF56059">
    <property type="entry name" value="Glutathione synthetase ATP-binding domain-like"/>
    <property type="match status" value="1"/>
</dbReference>
<feature type="binding site" evidence="5">
    <location>
        <position position="180"/>
    </location>
    <ligand>
        <name>ATP</name>
        <dbReference type="ChEBI" id="CHEBI:30616"/>
    </ligand>
</feature>
<evidence type="ECO:0000259" key="7">
    <source>
        <dbReference type="PROSITE" id="PS50975"/>
    </source>
</evidence>
<dbReference type="InterPro" id="IPR040686">
    <property type="entry name" value="PurK_C"/>
</dbReference>
<evidence type="ECO:0000256" key="1">
    <source>
        <dbReference type="ARBA" id="ARBA00022598"/>
    </source>
</evidence>
<evidence type="ECO:0000256" key="5">
    <source>
        <dbReference type="HAMAP-Rule" id="MF_01928"/>
    </source>
</evidence>
<dbReference type="Proteomes" id="UP000196027">
    <property type="component" value="Chromosome"/>
</dbReference>
<dbReference type="GO" id="GO:0005829">
    <property type="term" value="C:cytosol"/>
    <property type="evidence" value="ECO:0007669"/>
    <property type="project" value="TreeGrafter"/>
</dbReference>
<comment type="pathway">
    <text evidence="5 6">Purine metabolism; IMP biosynthesis via de novo pathway; 5-amino-1-(5-phospho-D-ribosyl)imidazole-4-carboxylate from 5-amino-1-(5-phospho-D-ribosyl)imidazole (N5-CAIR route): step 1/2.</text>
</comment>
<feature type="binding site" evidence="5">
    <location>
        <position position="203"/>
    </location>
    <ligand>
        <name>ATP</name>
        <dbReference type="ChEBI" id="CHEBI:30616"/>
    </ligand>
</feature>
<evidence type="ECO:0000256" key="6">
    <source>
        <dbReference type="RuleBase" id="RU361200"/>
    </source>
</evidence>
<evidence type="ECO:0000313" key="8">
    <source>
        <dbReference type="EMBL" id="ARU58297.1"/>
    </source>
</evidence>
<dbReference type="GO" id="GO:0005524">
    <property type="term" value="F:ATP binding"/>
    <property type="evidence" value="ECO:0007669"/>
    <property type="project" value="UniProtKB-UniRule"/>
</dbReference>
<dbReference type="InterPro" id="IPR054350">
    <property type="entry name" value="PurT/PurK_preATP-grasp"/>
</dbReference>
<dbReference type="Pfam" id="PF22660">
    <property type="entry name" value="RS_preATP-grasp-like"/>
    <property type="match status" value="1"/>
</dbReference>
<gene>
    <name evidence="5 6" type="primary">purK</name>
    <name evidence="8" type="ORF">OLMES_4288</name>
</gene>
<dbReference type="InterPro" id="IPR029752">
    <property type="entry name" value="D-isomer_DH_CS1"/>
</dbReference>
<dbReference type="GO" id="GO:0004638">
    <property type="term" value="F:phosphoribosylaminoimidazole carboxylase activity"/>
    <property type="evidence" value="ECO:0007669"/>
    <property type="project" value="InterPro"/>
</dbReference>
<keyword evidence="4 5" id="KW-0067">ATP-binding</keyword>
<dbReference type="Gene3D" id="3.30.1490.20">
    <property type="entry name" value="ATP-grasp fold, A domain"/>
    <property type="match status" value="1"/>
</dbReference>
<dbReference type="OrthoDB" id="9804625at2"/>
<evidence type="ECO:0000256" key="4">
    <source>
        <dbReference type="ARBA" id="ARBA00022840"/>
    </source>
</evidence>
<dbReference type="PANTHER" id="PTHR11609:SF5">
    <property type="entry name" value="PHOSPHORIBOSYLAMINOIMIDAZOLE CARBOXYLASE"/>
    <property type="match status" value="1"/>
</dbReference>
<dbReference type="NCBIfam" id="NF004679">
    <property type="entry name" value="PRK06019.1-5"/>
    <property type="match status" value="1"/>
</dbReference>
<dbReference type="GO" id="GO:0034028">
    <property type="term" value="F:5-(carboxyamino)imidazole ribonucleotide synthase activity"/>
    <property type="evidence" value="ECO:0007669"/>
    <property type="project" value="UniProtKB-UniRule"/>
</dbReference>
<dbReference type="FunFam" id="3.30.470.20:FF:000029">
    <property type="entry name" value="N5-carboxyaminoimidazole ribonucleotide synthase"/>
    <property type="match status" value="1"/>
</dbReference>
<evidence type="ECO:0000313" key="9">
    <source>
        <dbReference type="Proteomes" id="UP000196027"/>
    </source>
</evidence>
<dbReference type="RefSeq" id="WP_087463094.1">
    <property type="nucleotide sequence ID" value="NZ_CP021425.1"/>
</dbReference>
<evidence type="ECO:0000256" key="3">
    <source>
        <dbReference type="ARBA" id="ARBA00022755"/>
    </source>
</evidence>
<feature type="binding site" evidence="5">
    <location>
        <position position="137"/>
    </location>
    <ligand>
        <name>ATP</name>
        <dbReference type="ChEBI" id="CHEBI:30616"/>
    </ligand>
</feature>
<dbReference type="GO" id="GO:0046872">
    <property type="term" value="F:metal ion binding"/>
    <property type="evidence" value="ECO:0007669"/>
    <property type="project" value="InterPro"/>
</dbReference>
<dbReference type="AlphaFoldDB" id="A0A1Y0ICP7"/>
<comment type="function">
    <text evidence="5">Catalyzes the ATP-dependent conversion of 5-aminoimidazole ribonucleotide (AIR) and HCO(3)(-) to N5-carboxyaminoimidazole ribonucleotide (N5-CAIR).</text>
</comment>
<evidence type="ECO:0000256" key="2">
    <source>
        <dbReference type="ARBA" id="ARBA00022741"/>
    </source>
</evidence>
<dbReference type="UniPathway" id="UPA00074">
    <property type="reaction ID" value="UER00942"/>
</dbReference>
<dbReference type="PANTHER" id="PTHR11609">
    <property type="entry name" value="PURINE BIOSYNTHESIS PROTEIN 6/7, PUR6/7"/>
    <property type="match status" value="1"/>
</dbReference>
<feature type="binding site" evidence="5">
    <location>
        <position position="97"/>
    </location>
    <ligand>
        <name>ATP</name>
        <dbReference type="ChEBI" id="CHEBI:30616"/>
    </ligand>
</feature>
<dbReference type="NCBIfam" id="TIGR01161">
    <property type="entry name" value="purK"/>
    <property type="match status" value="1"/>
</dbReference>
<reference evidence="8 9" key="1">
    <citation type="submission" date="2017-05" db="EMBL/GenBank/DDBJ databases">
        <title>Genomic insights into alkan degradation activity of Oleiphilus messinensis.</title>
        <authorList>
            <person name="Kozyavkin S.A."/>
            <person name="Slesarev A.I."/>
            <person name="Golyshin P.N."/>
            <person name="Korzhenkov A."/>
            <person name="Golyshina O.N."/>
            <person name="Toshchakov S.V."/>
        </authorList>
    </citation>
    <scope>NUCLEOTIDE SEQUENCE [LARGE SCALE GENOMIC DNA]</scope>
    <source>
        <strain evidence="8 9">ME102</strain>
    </source>
</reference>
<dbReference type="FunFam" id="3.30.1490.20:FF:000015">
    <property type="entry name" value="N5-carboxyaminoimidazole ribonucleotide synthase"/>
    <property type="match status" value="1"/>
</dbReference>
<dbReference type="PROSITE" id="PS00065">
    <property type="entry name" value="D_2_HYDROXYACID_DH_1"/>
    <property type="match status" value="1"/>
</dbReference>
<dbReference type="Gene3D" id="3.30.470.20">
    <property type="entry name" value="ATP-grasp fold, B domain"/>
    <property type="match status" value="1"/>
</dbReference>
<comment type="catalytic activity">
    <reaction evidence="5 6">
        <text>5-amino-1-(5-phospho-beta-D-ribosyl)imidazole + hydrogencarbonate + ATP = 5-carboxyamino-1-(5-phospho-D-ribosyl)imidazole + ADP + phosphate + 2 H(+)</text>
        <dbReference type="Rhea" id="RHEA:19317"/>
        <dbReference type="ChEBI" id="CHEBI:15378"/>
        <dbReference type="ChEBI" id="CHEBI:17544"/>
        <dbReference type="ChEBI" id="CHEBI:30616"/>
        <dbReference type="ChEBI" id="CHEBI:43474"/>
        <dbReference type="ChEBI" id="CHEBI:58730"/>
        <dbReference type="ChEBI" id="CHEBI:137981"/>
        <dbReference type="ChEBI" id="CHEBI:456216"/>
        <dbReference type="EC" id="6.3.4.18"/>
    </reaction>
</comment>
<dbReference type="Gene3D" id="3.40.50.20">
    <property type="match status" value="1"/>
</dbReference>
<dbReference type="EC" id="6.3.4.18" evidence="5 6"/>
<accession>A0A1Y0ICP7</accession>
<protein>
    <recommendedName>
        <fullName evidence="5 6">N5-carboxyaminoimidazole ribonucleotide synthase</fullName>
        <shortName evidence="5 6">N5-CAIR synthase</shortName>
        <ecNumber evidence="5 6">6.3.4.18</ecNumber>
    </recommendedName>
    <alternativeName>
        <fullName evidence="5 6">5-(carboxyamino)imidazole ribonucleotide synthetase</fullName>
    </alternativeName>
</protein>
<name>A0A1Y0ICP7_9GAMM</name>
<keyword evidence="1 5" id="KW-0436">Ligase</keyword>
<dbReference type="GO" id="GO:0016616">
    <property type="term" value="F:oxidoreductase activity, acting on the CH-OH group of donors, NAD or NADP as acceptor"/>
    <property type="evidence" value="ECO:0007669"/>
    <property type="project" value="UniProtKB-ARBA"/>
</dbReference>
<dbReference type="Pfam" id="PF02222">
    <property type="entry name" value="ATP-grasp"/>
    <property type="match status" value="1"/>
</dbReference>
<dbReference type="SUPFAM" id="SSF52440">
    <property type="entry name" value="PreATP-grasp domain"/>
    <property type="match status" value="1"/>
</dbReference>
<keyword evidence="3 5" id="KW-0658">Purine biosynthesis</keyword>
<dbReference type="PROSITE" id="PS50975">
    <property type="entry name" value="ATP_GRASP"/>
    <property type="match status" value="1"/>
</dbReference>
<feature type="domain" description="ATP-grasp" evidence="7">
    <location>
        <begin position="101"/>
        <end position="287"/>
    </location>
</feature>
<dbReference type="GO" id="GO:0006189">
    <property type="term" value="P:'de novo' IMP biosynthetic process"/>
    <property type="evidence" value="ECO:0007669"/>
    <property type="project" value="UniProtKB-UniRule"/>
</dbReference>
<keyword evidence="2 5" id="KW-0547">Nucleotide-binding</keyword>